<dbReference type="AlphaFoldDB" id="A0A4Z2E0E0"/>
<keyword evidence="3" id="KW-1185">Reference proteome</keyword>
<protein>
    <submittedName>
        <fullName evidence="2">Uncharacterized protein</fullName>
    </submittedName>
</protein>
<comment type="caution">
    <text evidence="2">The sequence shown here is derived from an EMBL/GenBank/DDBJ whole genome shotgun (WGS) entry which is preliminary data.</text>
</comment>
<organism evidence="2 3">
    <name type="scientific">Liparis tanakae</name>
    <name type="common">Tanaka's snailfish</name>
    <dbReference type="NCBI Taxonomy" id="230148"/>
    <lineage>
        <taxon>Eukaryota</taxon>
        <taxon>Metazoa</taxon>
        <taxon>Chordata</taxon>
        <taxon>Craniata</taxon>
        <taxon>Vertebrata</taxon>
        <taxon>Euteleostomi</taxon>
        <taxon>Actinopterygii</taxon>
        <taxon>Neopterygii</taxon>
        <taxon>Teleostei</taxon>
        <taxon>Neoteleostei</taxon>
        <taxon>Acanthomorphata</taxon>
        <taxon>Eupercaria</taxon>
        <taxon>Perciformes</taxon>
        <taxon>Cottioidei</taxon>
        <taxon>Cottales</taxon>
        <taxon>Liparidae</taxon>
        <taxon>Liparis</taxon>
    </lineage>
</organism>
<name>A0A4Z2E0E0_9TELE</name>
<gene>
    <name evidence="2" type="ORF">EYF80_067687</name>
</gene>
<reference evidence="2 3" key="1">
    <citation type="submission" date="2019-03" db="EMBL/GenBank/DDBJ databases">
        <title>First draft genome of Liparis tanakae, snailfish: a comprehensive survey of snailfish specific genes.</title>
        <authorList>
            <person name="Kim W."/>
            <person name="Song I."/>
            <person name="Jeong J.-H."/>
            <person name="Kim D."/>
            <person name="Kim S."/>
            <person name="Ryu S."/>
            <person name="Song J.Y."/>
            <person name="Lee S.K."/>
        </authorList>
    </citation>
    <scope>NUCLEOTIDE SEQUENCE [LARGE SCALE GENOMIC DNA]</scope>
    <source>
        <tissue evidence="2">Muscle</tissue>
    </source>
</reference>
<dbReference type="EMBL" id="SRLO01023742">
    <property type="protein sequence ID" value="TNN22199.1"/>
    <property type="molecule type" value="Genomic_DNA"/>
</dbReference>
<evidence type="ECO:0000313" key="2">
    <source>
        <dbReference type="EMBL" id="TNN22199.1"/>
    </source>
</evidence>
<feature type="compositionally biased region" description="Low complexity" evidence="1">
    <location>
        <begin position="11"/>
        <end position="50"/>
    </location>
</feature>
<accession>A0A4Z2E0E0</accession>
<sequence length="59" mass="5874">MKRAATPPSGPSRSPSRGPSRGTSRGTSRGPSRGQVGLLEGSACSSSGSATCCLHSCRP</sequence>
<evidence type="ECO:0000313" key="3">
    <source>
        <dbReference type="Proteomes" id="UP000314294"/>
    </source>
</evidence>
<proteinExistence type="predicted"/>
<feature type="region of interest" description="Disordered" evidence="1">
    <location>
        <begin position="1"/>
        <end position="50"/>
    </location>
</feature>
<dbReference type="Proteomes" id="UP000314294">
    <property type="component" value="Unassembled WGS sequence"/>
</dbReference>
<evidence type="ECO:0000256" key="1">
    <source>
        <dbReference type="SAM" id="MobiDB-lite"/>
    </source>
</evidence>